<proteinExistence type="predicted"/>
<reference evidence="2 3" key="1">
    <citation type="submission" date="2014-06" db="EMBL/GenBank/DDBJ databases">
        <title>Evolutionary Origins and Diversification of the Mycorrhizal Mutualists.</title>
        <authorList>
            <consortium name="DOE Joint Genome Institute"/>
            <consortium name="Mycorrhizal Genomics Consortium"/>
            <person name="Kohler A."/>
            <person name="Kuo A."/>
            <person name="Nagy L.G."/>
            <person name="Floudas D."/>
            <person name="Copeland A."/>
            <person name="Barry K.W."/>
            <person name="Cichocki N."/>
            <person name="Veneault-Fourrey C."/>
            <person name="LaButti K."/>
            <person name="Lindquist E.A."/>
            <person name="Lipzen A."/>
            <person name="Lundell T."/>
            <person name="Morin E."/>
            <person name="Murat C."/>
            <person name="Riley R."/>
            <person name="Ohm R."/>
            <person name="Sun H."/>
            <person name="Tunlid A."/>
            <person name="Henrissat B."/>
            <person name="Grigoriev I.V."/>
            <person name="Hibbett D.S."/>
            <person name="Martin F."/>
        </authorList>
    </citation>
    <scope>NUCLEOTIDE SEQUENCE [LARGE SCALE GENOMIC DNA]</scope>
    <source>
        <strain evidence="2 3">FD-325 SS-3</strain>
    </source>
</reference>
<feature type="compositionally biased region" description="Polar residues" evidence="1">
    <location>
        <begin position="207"/>
        <end position="221"/>
    </location>
</feature>
<organism evidence="2 3">
    <name type="scientific">Plicaturopsis crispa FD-325 SS-3</name>
    <dbReference type="NCBI Taxonomy" id="944288"/>
    <lineage>
        <taxon>Eukaryota</taxon>
        <taxon>Fungi</taxon>
        <taxon>Dikarya</taxon>
        <taxon>Basidiomycota</taxon>
        <taxon>Agaricomycotina</taxon>
        <taxon>Agaricomycetes</taxon>
        <taxon>Agaricomycetidae</taxon>
        <taxon>Amylocorticiales</taxon>
        <taxon>Amylocorticiaceae</taxon>
        <taxon>Plicatura</taxon>
        <taxon>Plicaturopsis crispa</taxon>
    </lineage>
</organism>
<keyword evidence="3" id="KW-1185">Reference proteome</keyword>
<accession>A0A0C9T8F5</accession>
<evidence type="ECO:0000313" key="2">
    <source>
        <dbReference type="EMBL" id="KII84488.1"/>
    </source>
</evidence>
<gene>
    <name evidence="2" type="ORF">PLICRDRAFT_179314</name>
</gene>
<dbReference type="Proteomes" id="UP000053263">
    <property type="component" value="Unassembled WGS sequence"/>
</dbReference>
<dbReference type="EMBL" id="KN832570">
    <property type="protein sequence ID" value="KII84488.1"/>
    <property type="molecule type" value="Genomic_DNA"/>
</dbReference>
<evidence type="ECO:0000256" key="1">
    <source>
        <dbReference type="SAM" id="MobiDB-lite"/>
    </source>
</evidence>
<name>A0A0C9T8F5_PLICR</name>
<feature type="region of interest" description="Disordered" evidence="1">
    <location>
        <begin position="1"/>
        <end position="136"/>
    </location>
</feature>
<evidence type="ECO:0000313" key="3">
    <source>
        <dbReference type="Proteomes" id="UP000053263"/>
    </source>
</evidence>
<feature type="compositionally biased region" description="Basic and acidic residues" evidence="1">
    <location>
        <begin position="168"/>
        <end position="178"/>
    </location>
</feature>
<dbReference type="AlphaFoldDB" id="A0A0C9T8F5"/>
<feature type="region of interest" description="Disordered" evidence="1">
    <location>
        <begin position="344"/>
        <end position="435"/>
    </location>
</feature>
<feature type="compositionally biased region" description="Low complexity" evidence="1">
    <location>
        <begin position="415"/>
        <end position="426"/>
    </location>
</feature>
<feature type="region of interest" description="Disordered" evidence="1">
    <location>
        <begin position="156"/>
        <end position="326"/>
    </location>
</feature>
<dbReference type="HOGENOM" id="CLU_383615_0_0_1"/>
<sequence>MAAYKTPPEMSFIDLPIPGSFDPQPRSPTRSPSYPEQVGGGRRRTCPEEPNLEMPTRFRTHVSPTKKDEGFIGEASKRRAQLLPVSHASTTKLATDSKPPPPQSSSSHRPLPLDPSTHPDAHPPVKPSYPSAATPSATAFIDSGLDKFLAYEGFESIELPPGPTSQHSVHDRGREPDSRQLNVRPAPRSRSRSHSASQDHLGRRGTGSPSLVPQGSHNPSAVQGPDHHPYFQTQPYEEPAVFRSAPSHSGLYSDNYAYAPMHEQQARRSRSQNPPPPTTQSRTIDYPPDDRWTSYPGPSTSHAPPDHPYPQLPLQSPYYIPDERSYDAHDAPAAPLVVPISPATQEAFPHPSGSAQALCHPPVTKVIPPTPIAQRVGGDHPGELQQPPSVPTPDDHMVSSSAQNDVFGPDLYAFASSPSSPDGAGSEPRRGRPSNATLQIVATGFEEMDRIARRISDDTDMDPSQVADWYRRHQRAGVVRNPWNIYGQYFNEHIKQELKRVKGAKLIEGSDNVNVRSACYKAFKRDHPHHWEEMLETFETMLLYSTTSHTVARRAREFDRVAEAMIRMANLNAIKHSLDIAFVIGGNVVNQDSSLAKVYETSGATGFFEQRCRADADTLIGHFKSHIYDKVSMSAVAEAFDDDDESGEGSKDAAEHRVEDGSLKGSDLEILRDALRRAFVAEGGKWPSQNLLPWKVLRKLLADQGIRLTKKSGMHAYRIRQ</sequence>
<protein>
    <submittedName>
        <fullName evidence="2">Uncharacterized protein</fullName>
    </submittedName>
</protein>
<dbReference type="OrthoDB" id="2665953at2759"/>